<feature type="transmembrane region" description="Helical" evidence="2">
    <location>
        <begin position="124"/>
        <end position="142"/>
    </location>
</feature>
<feature type="transmembrane region" description="Helical" evidence="2">
    <location>
        <begin position="195"/>
        <end position="216"/>
    </location>
</feature>
<keyword evidence="2" id="KW-1133">Transmembrane helix</keyword>
<feature type="region of interest" description="Disordered" evidence="1">
    <location>
        <begin position="1"/>
        <end position="36"/>
    </location>
</feature>
<gene>
    <name evidence="3" type="ORF">J2S57_003304</name>
</gene>
<feature type="region of interest" description="Disordered" evidence="1">
    <location>
        <begin position="51"/>
        <end position="119"/>
    </location>
</feature>
<reference evidence="3 4" key="1">
    <citation type="submission" date="2023-07" db="EMBL/GenBank/DDBJ databases">
        <title>Sequencing the genomes of 1000 actinobacteria strains.</title>
        <authorList>
            <person name="Klenk H.-P."/>
        </authorList>
    </citation>
    <scope>NUCLEOTIDE SEQUENCE [LARGE SCALE GENOMIC DNA]</scope>
    <source>
        <strain evidence="3 4">DSM 44388</strain>
    </source>
</reference>
<dbReference type="EMBL" id="JAUSQZ010000001">
    <property type="protein sequence ID" value="MDP9827555.1"/>
    <property type="molecule type" value="Genomic_DNA"/>
</dbReference>
<dbReference type="Proteomes" id="UP001235712">
    <property type="component" value="Unassembled WGS sequence"/>
</dbReference>
<feature type="compositionally biased region" description="Polar residues" evidence="1">
    <location>
        <begin position="97"/>
        <end position="106"/>
    </location>
</feature>
<sequence>MALRFNPAPGWPTPPEGFDPPPDWIPDPGWPAAPEGWTFWVDDEADAAPAAPVIYWSNDAPPIAPENPGPSSPSAEASRPAGQVFWSQPAPAPPSDINGTPPSSSTADRRQAPSPTGPLRRSQAIALAGTLAVMLGSVVPFADYDTVFLYGLDLEMRVTPLATPSALAVSFVYGLALTALVVASRRAHLRSPACIGLLVTALLGFGGYLLYTMIGLTSGYEPGGLYGTQIVHWSPGPGVALCILGTAVAAFQSVIILREPS</sequence>
<keyword evidence="2" id="KW-0472">Membrane</keyword>
<evidence type="ECO:0000313" key="3">
    <source>
        <dbReference type="EMBL" id="MDP9827555.1"/>
    </source>
</evidence>
<feature type="compositionally biased region" description="Pro residues" evidence="1">
    <location>
        <begin position="62"/>
        <end position="71"/>
    </location>
</feature>
<name>A0ABT9P655_9ACTN</name>
<protein>
    <submittedName>
        <fullName evidence="3">Uncharacterized protein</fullName>
    </submittedName>
</protein>
<evidence type="ECO:0000256" key="1">
    <source>
        <dbReference type="SAM" id="MobiDB-lite"/>
    </source>
</evidence>
<accession>A0ABT9P655</accession>
<feature type="transmembrane region" description="Helical" evidence="2">
    <location>
        <begin position="162"/>
        <end position="183"/>
    </location>
</feature>
<feature type="transmembrane region" description="Helical" evidence="2">
    <location>
        <begin position="236"/>
        <end position="257"/>
    </location>
</feature>
<organism evidence="3 4">
    <name type="scientific">Kineosporia succinea</name>
    <dbReference type="NCBI Taxonomy" id="84632"/>
    <lineage>
        <taxon>Bacteria</taxon>
        <taxon>Bacillati</taxon>
        <taxon>Actinomycetota</taxon>
        <taxon>Actinomycetes</taxon>
        <taxon>Kineosporiales</taxon>
        <taxon>Kineosporiaceae</taxon>
        <taxon>Kineosporia</taxon>
    </lineage>
</organism>
<feature type="compositionally biased region" description="Low complexity" evidence="1">
    <location>
        <begin position="72"/>
        <end position="82"/>
    </location>
</feature>
<keyword evidence="4" id="KW-1185">Reference proteome</keyword>
<keyword evidence="2" id="KW-0812">Transmembrane</keyword>
<feature type="compositionally biased region" description="Pro residues" evidence="1">
    <location>
        <begin position="9"/>
        <end position="31"/>
    </location>
</feature>
<evidence type="ECO:0000313" key="4">
    <source>
        <dbReference type="Proteomes" id="UP001235712"/>
    </source>
</evidence>
<evidence type="ECO:0000256" key="2">
    <source>
        <dbReference type="SAM" id="Phobius"/>
    </source>
</evidence>
<dbReference type="RefSeq" id="WP_307243736.1">
    <property type="nucleotide sequence ID" value="NZ_JAUSQZ010000001.1"/>
</dbReference>
<comment type="caution">
    <text evidence="3">The sequence shown here is derived from an EMBL/GenBank/DDBJ whole genome shotgun (WGS) entry which is preliminary data.</text>
</comment>
<proteinExistence type="predicted"/>